<sequence length="317" mass="37378">MKSLAFISFHGYIDKEWIYPLLKYLNITYSIVYIVHGESIQKLLSEDNELFTKNAINNELNDIIDYKLVFISYINPKINNYSIRIFINMPEKIINDEIKCNIHIDYTIFQIDSIKNLITLYRELTIKQKIFLNNIKDFSLNASVIVYDLDDTIVDNEGELLTDNILKIINESNKLFTFHVLWSHGNTRHVTFITETKLKNIKFDLIITRLEFSNFHNKGFGYVFKKLNSIFGVGSISYNALIDDQALNFIGDYDCFIHVSKQKNKYILSKEYRLNFNKMKKYIKETFIEPKIKEQLNYSKKITNFINSVNQNKNSIS</sequence>
<evidence type="ECO:0008006" key="2">
    <source>
        <dbReference type="Google" id="ProtNLM"/>
    </source>
</evidence>
<proteinExistence type="predicted"/>
<name>A0AAU8GD07_9VIRU</name>
<evidence type="ECO:0000313" key="1">
    <source>
        <dbReference type="EMBL" id="XCH39317.1"/>
    </source>
</evidence>
<dbReference type="EMBL" id="PP955094">
    <property type="protein sequence ID" value="XCH39317.1"/>
    <property type="molecule type" value="Genomic_DNA"/>
</dbReference>
<organism evidence="1">
    <name type="scientific">Faxonius propinquus nudivirus</name>
    <dbReference type="NCBI Taxonomy" id="3139431"/>
    <lineage>
        <taxon>Viruses</taxon>
        <taxon>Viruses incertae sedis</taxon>
        <taxon>Naldaviricetes</taxon>
        <taxon>Lefavirales</taxon>
        <taxon>Nudiviridae</taxon>
    </lineage>
</organism>
<gene>
    <name evidence="1" type="ORF">FpNV_072</name>
</gene>
<reference evidence="1" key="1">
    <citation type="submission" date="2024-06" db="EMBL/GenBank/DDBJ databases">
        <title>North American crayfish harbour diverse members of the Nudiviridae.</title>
        <authorList>
            <person name="Stratton C."/>
            <person name="Bojko J."/>
        </authorList>
    </citation>
    <scope>NUCLEOTIDE SEQUENCE</scope>
    <source>
        <strain evidence="1">142H</strain>
    </source>
</reference>
<accession>A0AAU8GD07</accession>
<protein>
    <recommendedName>
        <fullName evidence="2">38K protein</fullName>
    </recommendedName>
</protein>